<dbReference type="Gene3D" id="3.30.9.10">
    <property type="entry name" value="D-Amino Acid Oxidase, subunit A, domain 2"/>
    <property type="match status" value="1"/>
</dbReference>
<dbReference type="SUPFAM" id="SSF50022">
    <property type="entry name" value="ISP domain"/>
    <property type="match status" value="1"/>
</dbReference>
<proteinExistence type="predicted"/>
<keyword evidence="3" id="KW-0408">Iron</keyword>
<dbReference type="RefSeq" id="WP_191715520.1">
    <property type="nucleotide sequence ID" value="NZ_JACSPU010000003.1"/>
</dbReference>
<dbReference type="InterPro" id="IPR006076">
    <property type="entry name" value="FAD-dep_OxRdtase"/>
</dbReference>
<comment type="caution">
    <text evidence="7">The sequence shown here is derived from an EMBL/GenBank/DDBJ whole genome shotgun (WGS) entry which is preliminary data.</text>
</comment>
<sequence length="517" mass="57315">MVQGDNVSRVPEEQKSYWREYKDIPSYPALQENESTDIAVVGGGMVGIISAYLLAKAGKKVTLIEAGKLVDGVTGYTTAKITAQHGLFYYPLVKLVGEEQAKLYYEANMDGLKFIEETARELNIDCDFSYHNAFVYANTAVGAKLVEKEAETYRQLGIEGELAKDEVELPFQVKEAVVMRGQAQFHPVKFLAGLVKEIERLGGKIYEQTRAVKILSKNDPVIQTENLSHLSCNKVIVATHYPFNDFDGMYFSRLSINRSYIIAAKVNGDVPNDMYISGDMPSRSLRYAPGENGEKLLLIGGDGHATGKSSSETMEHYRNLEKFGEEHFGIQEIPYRWSAQDMTTLDQIPYIGTITAGYDNILVATGFHKWGMSNGALAGILLTDQILGKENRYAPVFSPTRPKMKAVDVASFAKDNASVAKELVKGKLKRASKTVDDLGKDEGSLVKVGKKKAGGYRDEYGQVHLVDTTCTHMGCEVNWNDAERSWDCPCHGSRFSYTGDVLNGPAVKPLKKIEQEY</sequence>
<dbReference type="Pfam" id="PF01266">
    <property type="entry name" value="DAO"/>
    <property type="match status" value="1"/>
</dbReference>
<dbReference type="PRINTS" id="PR00162">
    <property type="entry name" value="RIESKE"/>
</dbReference>
<keyword evidence="1" id="KW-0001">2Fe-2S</keyword>
<dbReference type="InterPro" id="IPR036922">
    <property type="entry name" value="Rieske_2Fe-2S_sf"/>
</dbReference>
<reference evidence="7 8" key="1">
    <citation type="submission" date="2020-08" db="EMBL/GenBank/DDBJ databases">
        <title>A Genomic Blueprint of the Chicken Gut Microbiome.</title>
        <authorList>
            <person name="Gilroy R."/>
            <person name="Ravi A."/>
            <person name="Getino M."/>
            <person name="Pursley I."/>
            <person name="Horton D.L."/>
            <person name="Alikhan N.-F."/>
            <person name="Baker D."/>
            <person name="Gharbi K."/>
            <person name="Hall N."/>
            <person name="Watson M."/>
            <person name="Adriaenssens E.M."/>
            <person name="Foster-Nyarko E."/>
            <person name="Jarju S."/>
            <person name="Secka A."/>
            <person name="Antonio M."/>
            <person name="Oren A."/>
            <person name="Chaudhuri R."/>
            <person name="La Ragione R.M."/>
            <person name="Hildebrand F."/>
            <person name="Pallen M.J."/>
        </authorList>
    </citation>
    <scope>NUCLEOTIDE SEQUENCE [LARGE SCALE GENOMIC DNA]</scope>
    <source>
        <strain evidence="7 8">Sa1BUA13</strain>
    </source>
</reference>
<dbReference type="PANTHER" id="PTHR13847:SF274">
    <property type="entry name" value="RIESKE 2FE-2S IRON-SULFUR PROTEIN YHFW-RELATED"/>
    <property type="match status" value="1"/>
</dbReference>
<evidence type="ECO:0000256" key="3">
    <source>
        <dbReference type="ARBA" id="ARBA00023004"/>
    </source>
</evidence>
<dbReference type="PROSITE" id="PS51296">
    <property type="entry name" value="RIESKE"/>
    <property type="match status" value="1"/>
</dbReference>
<dbReference type="EMBL" id="JACSPU010000003">
    <property type="protein sequence ID" value="MBD8015338.1"/>
    <property type="molecule type" value="Genomic_DNA"/>
</dbReference>
<dbReference type="Pfam" id="PF00355">
    <property type="entry name" value="Rieske"/>
    <property type="match status" value="1"/>
</dbReference>
<dbReference type="InterPro" id="IPR005805">
    <property type="entry name" value="Rieske_Fe-S_prot_C"/>
</dbReference>
<keyword evidence="2" id="KW-0479">Metal-binding</keyword>
<protein>
    <submittedName>
        <fullName evidence="7">FAD-dependent oxidoreductase</fullName>
    </submittedName>
</protein>
<dbReference type="InterPro" id="IPR036188">
    <property type="entry name" value="FAD/NAD-bd_sf"/>
</dbReference>
<organism evidence="7 8">
    <name type="scientific">Planococcus wigleyi</name>
    <dbReference type="NCBI Taxonomy" id="2762216"/>
    <lineage>
        <taxon>Bacteria</taxon>
        <taxon>Bacillati</taxon>
        <taxon>Bacillota</taxon>
        <taxon>Bacilli</taxon>
        <taxon>Bacillales</taxon>
        <taxon>Caryophanaceae</taxon>
        <taxon>Planococcus</taxon>
    </lineage>
</organism>
<feature type="domain" description="Rieske" evidence="6">
    <location>
        <begin position="430"/>
        <end position="517"/>
    </location>
</feature>
<evidence type="ECO:0000256" key="5">
    <source>
        <dbReference type="ARBA" id="ARBA00023157"/>
    </source>
</evidence>
<keyword evidence="8" id="KW-1185">Reference proteome</keyword>
<evidence type="ECO:0000259" key="6">
    <source>
        <dbReference type="PROSITE" id="PS51296"/>
    </source>
</evidence>
<dbReference type="Proteomes" id="UP000658980">
    <property type="component" value="Unassembled WGS sequence"/>
</dbReference>
<evidence type="ECO:0000256" key="1">
    <source>
        <dbReference type="ARBA" id="ARBA00022714"/>
    </source>
</evidence>
<evidence type="ECO:0000313" key="8">
    <source>
        <dbReference type="Proteomes" id="UP000658980"/>
    </source>
</evidence>
<dbReference type="Gene3D" id="2.102.10.10">
    <property type="entry name" value="Rieske [2Fe-2S] iron-sulphur domain"/>
    <property type="match status" value="1"/>
</dbReference>
<evidence type="ECO:0000256" key="2">
    <source>
        <dbReference type="ARBA" id="ARBA00022723"/>
    </source>
</evidence>
<gene>
    <name evidence="7" type="ORF">H9630_10950</name>
</gene>
<keyword evidence="5" id="KW-1015">Disulfide bond</keyword>
<dbReference type="SUPFAM" id="SSF51971">
    <property type="entry name" value="Nucleotide-binding domain"/>
    <property type="match status" value="1"/>
</dbReference>
<name>A0ABR8WE69_9BACL</name>
<keyword evidence="4" id="KW-0411">Iron-sulfur</keyword>
<dbReference type="InterPro" id="IPR038010">
    <property type="entry name" value="YhfW_C"/>
</dbReference>
<dbReference type="CDD" id="cd03477">
    <property type="entry name" value="Rieske_YhfW_C"/>
    <property type="match status" value="1"/>
</dbReference>
<accession>A0ABR8WE69</accession>
<dbReference type="PANTHER" id="PTHR13847">
    <property type="entry name" value="SARCOSINE DEHYDROGENASE-RELATED"/>
    <property type="match status" value="1"/>
</dbReference>
<dbReference type="Gene3D" id="3.50.50.60">
    <property type="entry name" value="FAD/NAD(P)-binding domain"/>
    <property type="match status" value="1"/>
</dbReference>
<evidence type="ECO:0000313" key="7">
    <source>
        <dbReference type="EMBL" id="MBD8015338.1"/>
    </source>
</evidence>
<evidence type="ECO:0000256" key="4">
    <source>
        <dbReference type="ARBA" id="ARBA00023014"/>
    </source>
</evidence>
<dbReference type="InterPro" id="IPR017941">
    <property type="entry name" value="Rieske_2Fe-2S"/>
</dbReference>